<evidence type="ECO:0000259" key="7">
    <source>
        <dbReference type="Pfam" id="PF02525"/>
    </source>
</evidence>
<dbReference type="Proteomes" id="UP000635983">
    <property type="component" value="Unassembled WGS sequence"/>
</dbReference>
<keyword evidence="4 6" id="KW-0520">NAD</keyword>
<dbReference type="PANTHER" id="PTHR43741:SF4">
    <property type="entry name" value="FMN-DEPENDENT NADH:QUINONE OXIDOREDUCTASE"/>
    <property type="match status" value="1"/>
</dbReference>
<dbReference type="Pfam" id="PF02525">
    <property type="entry name" value="Flavodoxin_2"/>
    <property type="match status" value="1"/>
</dbReference>
<gene>
    <name evidence="6 8" type="primary">azoR</name>
    <name evidence="8" type="ORF">GCM10009304_12110</name>
</gene>
<proteinExistence type="inferred from homology"/>
<reference evidence="8" key="2">
    <citation type="submission" date="2020-09" db="EMBL/GenBank/DDBJ databases">
        <authorList>
            <person name="Sun Q."/>
            <person name="Ohkuma M."/>
        </authorList>
    </citation>
    <scope>NUCLEOTIDE SEQUENCE</scope>
    <source>
        <strain evidence="8">JCM 30078</strain>
    </source>
</reference>
<sequence length="206" mass="22737">MRELLLINASPRPKTSIGYCLANEMVEIVRQRKPGLIVTQRDLSEADLAPLSDEYADALTRRTPDAAPVFAASERLIRELERCDAMLIATPMHNFTLPAALKLWIDHVVRIGRTFDATPNGKVGLLGDRPVYVIVSSGGAHRGPRARQPDFLTAYMRHVLSTIGLFDVQFIYLEGLVAGEDAIKAAYEAARQRLTLEPLFAGRALA</sequence>
<evidence type="ECO:0000256" key="1">
    <source>
        <dbReference type="ARBA" id="ARBA00022630"/>
    </source>
</evidence>
<dbReference type="EC" id="1.6.5.-" evidence="6"/>
<comment type="cofactor">
    <cofactor evidence="6">
        <name>FMN</name>
        <dbReference type="ChEBI" id="CHEBI:58210"/>
    </cofactor>
    <text evidence="6">Binds 1 FMN per subunit.</text>
</comment>
<comment type="function">
    <text evidence="6">Quinone reductase that provides resistance to thiol-specific stress caused by electrophilic quinones.</text>
</comment>
<dbReference type="InterPro" id="IPR003680">
    <property type="entry name" value="Flavodoxin_fold"/>
</dbReference>
<evidence type="ECO:0000256" key="3">
    <source>
        <dbReference type="ARBA" id="ARBA00023002"/>
    </source>
</evidence>
<dbReference type="Gene3D" id="3.40.50.360">
    <property type="match status" value="1"/>
</dbReference>
<accession>A0A917PR43</accession>
<comment type="caution">
    <text evidence="8">The sequence shown here is derived from an EMBL/GenBank/DDBJ whole genome shotgun (WGS) entry which is preliminary data.</text>
</comment>
<comment type="function">
    <text evidence="6">Also exhibits azoreductase activity. Catalyzes the reductive cleavage of the azo bond in aromatic azo compounds to the corresponding amines.</text>
</comment>
<comment type="similarity">
    <text evidence="6">Belongs to the azoreductase type 1 family.</text>
</comment>
<comment type="catalytic activity">
    <reaction evidence="6">
        <text>2 a quinone + NADH + H(+) = 2 a 1,4-benzosemiquinone + NAD(+)</text>
        <dbReference type="Rhea" id="RHEA:65952"/>
        <dbReference type="ChEBI" id="CHEBI:15378"/>
        <dbReference type="ChEBI" id="CHEBI:57540"/>
        <dbReference type="ChEBI" id="CHEBI:57945"/>
        <dbReference type="ChEBI" id="CHEBI:132124"/>
        <dbReference type="ChEBI" id="CHEBI:134225"/>
    </reaction>
</comment>
<dbReference type="InterPro" id="IPR050104">
    <property type="entry name" value="FMN-dep_NADH:Q_OxRdtase_AzoR1"/>
</dbReference>
<keyword evidence="3 6" id="KW-0560">Oxidoreductase</keyword>
<dbReference type="HAMAP" id="MF_01216">
    <property type="entry name" value="Azoreductase_type1"/>
    <property type="match status" value="1"/>
</dbReference>
<evidence type="ECO:0000256" key="6">
    <source>
        <dbReference type="HAMAP-Rule" id="MF_01216"/>
    </source>
</evidence>
<organism evidence="8 9">
    <name type="scientific">Pseudomonas matsuisoli</name>
    <dbReference type="NCBI Taxonomy" id="1515666"/>
    <lineage>
        <taxon>Bacteria</taxon>
        <taxon>Pseudomonadati</taxon>
        <taxon>Pseudomonadota</taxon>
        <taxon>Gammaproteobacteria</taxon>
        <taxon>Pseudomonadales</taxon>
        <taxon>Pseudomonadaceae</taxon>
        <taxon>Pseudomonas</taxon>
    </lineage>
</organism>
<dbReference type="EMBL" id="BMPO01000002">
    <property type="protein sequence ID" value="GGJ87938.1"/>
    <property type="molecule type" value="Genomic_DNA"/>
</dbReference>
<dbReference type="SUPFAM" id="SSF52218">
    <property type="entry name" value="Flavoproteins"/>
    <property type="match status" value="1"/>
</dbReference>
<feature type="binding site" evidence="6">
    <location>
        <position position="10"/>
    </location>
    <ligand>
        <name>FMN</name>
        <dbReference type="ChEBI" id="CHEBI:58210"/>
    </ligand>
</feature>
<evidence type="ECO:0000256" key="2">
    <source>
        <dbReference type="ARBA" id="ARBA00022643"/>
    </source>
</evidence>
<evidence type="ECO:0000256" key="4">
    <source>
        <dbReference type="ARBA" id="ARBA00023027"/>
    </source>
</evidence>
<dbReference type="AlphaFoldDB" id="A0A917PR43"/>
<dbReference type="EC" id="1.7.1.17" evidence="6"/>
<dbReference type="GO" id="GO:0016655">
    <property type="term" value="F:oxidoreductase activity, acting on NAD(P)H, quinone or similar compound as acceptor"/>
    <property type="evidence" value="ECO:0007669"/>
    <property type="project" value="InterPro"/>
</dbReference>
<comment type="caution">
    <text evidence="6">Lacks conserved residue(s) required for the propagation of feature annotation.</text>
</comment>
<reference evidence="8" key="1">
    <citation type="journal article" date="2014" name="Int. J. Syst. Evol. Microbiol.">
        <title>Complete genome sequence of Corynebacterium casei LMG S-19264T (=DSM 44701T), isolated from a smear-ripened cheese.</title>
        <authorList>
            <consortium name="US DOE Joint Genome Institute (JGI-PGF)"/>
            <person name="Walter F."/>
            <person name="Albersmeier A."/>
            <person name="Kalinowski J."/>
            <person name="Ruckert C."/>
        </authorList>
    </citation>
    <scope>NUCLEOTIDE SEQUENCE</scope>
    <source>
        <strain evidence="8">JCM 30078</strain>
    </source>
</reference>
<dbReference type="PANTHER" id="PTHR43741">
    <property type="entry name" value="FMN-DEPENDENT NADH-AZOREDUCTASE 1"/>
    <property type="match status" value="1"/>
</dbReference>
<feature type="domain" description="Flavodoxin-like fold" evidence="7">
    <location>
        <begin position="4"/>
        <end position="194"/>
    </location>
</feature>
<evidence type="ECO:0000256" key="5">
    <source>
        <dbReference type="ARBA" id="ARBA00048542"/>
    </source>
</evidence>
<dbReference type="GO" id="GO:0009055">
    <property type="term" value="F:electron transfer activity"/>
    <property type="evidence" value="ECO:0007669"/>
    <property type="project" value="UniProtKB-UniRule"/>
</dbReference>
<evidence type="ECO:0000313" key="8">
    <source>
        <dbReference type="EMBL" id="GGJ87938.1"/>
    </source>
</evidence>
<comment type="catalytic activity">
    <reaction evidence="5">
        <text>N,N-dimethyl-1,4-phenylenediamine + anthranilate + 2 NAD(+) = 2-(4-dimethylaminophenyl)diazenylbenzoate + 2 NADH + 2 H(+)</text>
        <dbReference type="Rhea" id="RHEA:55872"/>
        <dbReference type="ChEBI" id="CHEBI:15378"/>
        <dbReference type="ChEBI" id="CHEBI:15783"/>
        <dbReference type="ChEBI" id="CHEBI:16567"/>
        <dbReference type="ChEBI" id="CHEBI:57540"/>
        <dbReference type="ChEBI" id="CHEBI:57945"/>
        <dbReference type="ChEBI" id="CHEBI:71579"/>
        <dbReference type="EC" id="1.7.1.17"/>
    </reaction>
    <physiologicalReaction direction="right-to-left" evidence="5">
        <dbReference type="Rhea" id="RHEA:55874"/>
    </physiologicalReaction>
</comment>
<dbReference type="GO" id="GO:0010181">
    <property type="term" value="F:FMN binding"/>
    <property type="evidence" value="ECO:0007669"/>
    <property type="project" value="UniProtKB-UniRule"/>
</dbReference>
<dbReference type="InterPro" id="IPR023048">
    <property type="entry name" value="NADH:quinone_OxRdtase_FMN_depd"/>
</dbReference>
<feature type="binding site" evidence="6">
    <location>
        <begin position="136"/>
        <end position="139"/>
    </location>
    <ligand>
        <name>FMN</name>
        <dbReference type="ChEBI" id="CHEBI:58210"/>
    </ligand>
</feature>
<dbReference type="GO" id="GO:0016652">
    <property type="term" value="F:oxidoreductase activity, acting on NAD(P)H as acceptor"/>
    <property type="evidence" value="ECO:0007669"/>
    <property type="project" value="UniProtKB-UniRule"/>
</dbReference>
<keyword evidence="9" id="KW-1185">Reference proteome</keyword>
<keyword evidence="2 6" id="KW-0288">FMN</keyword>
<protein>
    <recommendedName>
        <fullName evidence="6">FMN dependent NADH:quinone oxidoreductase</fullName>
        <ecNumber evidence="6">1.6.5.-</ecNumber>
    </recommendedName>
    <alternativeName>
        <fullName evidence="6">Azo-dye reductase</fullName>
    </alternativeName>
    <alternativeName>
        <fullName evidence="6">FMN-dependent NADH-azo compound oxidoreductase</fullName>
    </alternativeName>
    <alternativeName>
        <fullName evidence="6">FMN-dependent NADH-azoreductase</fullName>
        <ecNumber evidence="6">1.7.1.17</ecNumber>
    </alternativeName>
</protein>
<keyword evidence="1 6" id="KW-0285">Flavoprotein</keyword>
<dbReference type="RefSeq" id="WP_188982242.1">
    <property type="nucleotide sequence ID" value="NZ_BMPO01000002.1"/>
</dbReference>
<name>A0A917PR43_9PSED</name>
<comment type="subunit">
    <text evidence="6">Homodimer.</text>
</comment>
<dbReference type="InterPro" id="IPR029039">
    <property type="entry name" value="Flavoprotein-like_sf"/>
</dbReference>
<evidence type="ECO:0000313" key="9">
    <source>
        <dbReference type="Proteomes" id="UP000635983"/>
    </source>
</evidence>